<proteinExistence type="predicted"/>
<reference evidence="3" key="2">
    <citation type="journal article" date="2023" name="Proc. Natl. Acad. Sci. U.S.A.">
        <title>A global phylogenomic analysis of the shiitake genus Lentinula.</title>
        <authorList>
            <person name="Sierra-Patev S."/>
            <person name="Min B."/>
            <person name="Naranjo-Ortiz M."/>
            <person name="Looney B."/>
            <person name="Konkel Z."/>
            <person name="Slot J.C."/>
            <person name="Sakamoto Y."/>
            <person name="Steenwyk J.L."/>
            <person name="Rokas A."/>
            <person name="Carro J."/>
            <person name="Camarero S."/>
            <person name="Ferreira P."/>
            <person name="Molpeceres G."/>
            <person name="Ruiz-Duenas F.J."/>
            <person name="Serrano A."/>
            <person name="Henrissat B."/>
            <person name="Drula E."/>
            <person name="Hughes K.W."/>
            <person name="Mata J.L."/>
            <person name="Ishikawa N.K."/>
            <person name="Vargas-Isla R."/>
            <person name="Ushijima S."/>
            <person name="Smith C.A."/>
            <person name="Donoghue J."/>
            <person name="Ahrendt S."/>
            <person name="Andreopoulos W."/>
            <person name="He G."/>
            <person name="LaButti K."/>
            <person name="Lipzen A."/>
            <person name="Ng V."/>
            <person name="Riley R."/>
            <person name="Sandor L."/>
            <person name="Barry K."/>
            <person name="Martinez A.T."/>
            <person name="Xiao Y."/>
            <person name="Gibbons J.G."/>
            <person name="Terashima K."/>
            <person name="Grigoriev I.V."/>
            <person name="Hibbett D."/>
        </authorList>
    </citation>
    <scope>NUCLEOTIDE SEQUENCE</scope>
    <source>
        <strain evidence="3">Sp2 HRB7682 ss15</strain>
    </source>
</reference>
<feature type="compositionally biased region" description="Acidic residues" evidence="1">
    <location>
        <begin position="175"/>
        <end position="184"/>
    </location>
</feature>
<accession>A0A9W9DM52</accession>
<evidence type="ECO:0000256" key="1">
    <source>
        <dbReference type="SAM" id="MobiDB-lite"/>
    </source>
</evidence>
<reference evidence="3" key="1">
    <citation type="submission" date="2022-08" db="EMBL/GenBank/DDBJ databases">
        <authorList>
            <consortium name="DOE Joint Genome Institute"/>
            <person name="Min B."/>
            <person name="Riley R."/>
            <person name="Sierra-Patev S."/>
            <person name="Naranjo-Ortiz M."/>
            <person name="Looney B."/>
            <person name="Konkel Z."/>
            <person name="Slot J.C."/>
            <person name="Sakamoto Y."/>
            <person name="Steenwyk J.L."/>
            <person name="Rokas A."/>
            <person name="Carro J."/>
            <person name="Camarero S."/>
            <person name="Ferreira P."/>
            <person name="Molpeceres G."/>
            <person name="Ruiz-Duenas F.J."/>
            <person name="Serrano A."/>
            <person name="Henrissat B."/>
            <person name="Drula E."/>
            <person name="Hughes K.W."/>
            <person name="Mata J.L."/>
            <person name="Ishikawa N.K."/>
            <person name="Vargas-Isla R."/>
            <person name="Ushijima S."/>
            <person name="Smith C.A."/>
            <person name="Ahrendt S."/>
            <person name="Andreopoulos W."/>
            <person name="He G."/>
            <person name="Labutti K."/>
            <person name="Lipzen A."/>
            <person name="Ng V."/>
            <person name="Sandor L."/>
            <person name="Barry K."/>
            <person name="Martinez A.T."/>
            <person name="Xiao Y."/>
            <person name="Gibbons J.G."/>
            <person name="Terashima K."/>
            <person name="Hibbett D.S."/>
            <person name="Grigoriev I.V."/>
        </authorList>
    </citation>
    <scope>NUCLEOTIDE SEQUENCE</scope>
    <source>
        <strain evidence="3">Sp2 HRB7682 ss15</strain>
    </source>
</reference>
<evidence type="ECO:0000313" key="4">
    <source>
        <dbReference type="Proteomes" id="UP001150238"/>
    </source>
</evidence>
<keyword evidence="2" id="KW-0472">Membrane</keyword>
<name>A0A9W9DM52_9AGAR</name>
<comment type="caution">
    <text evidence="3">The sequence shown here is derived from an EMBL/GenBank/DDBJ whole genome shotgun (WGS) entry which is preliminary data.</text>
</comment>
<dbReference type="Proteomes" id="UP001150238">
    <property type="component" value="Unassembled WGS sequence"/>
</dbReference>
<evidence type="ECO:0000256" key="2">
    <source>
        <dbReference type="SAM" id="Phobius"/>
    </source>
</evidence>
<gene>
    <name evidence="3" type="ORF">C8J55DRAFT_516142</name>
</gene>
<feature type="compositionally biased region" description="Acidic residues" evidence="1">
    <location>
        <begin position="227"/>
        <end position="237"/>
    </location>
</feature>
<feature type="transmembrane region" description="Helical" evidence="2">
    <location>
        <begin position="100"/>
        <end position="120"/>
    </location>
</feature>
<organism evidence="3 4">
    <name type="scientific">Lentinula lateritia</name>
    <dbReference type="NCBI Taxonomy" id="40482"/>
    <lineage>
        <taxon>Eukaryota</taxon>
        <taxon>Fungi</taxon>
        <taxon>Dikarya</taxon>
        <taxon>Basidiomycota</taxon>
        <taxon>Agaricomycotina</taxon>
        <taxon>Agaricomycetes</taxon>
        <taxon>Agaricomycetidae</taxon>
        <taxon>Agaricales</taxon>
        <taxon>Marasmiineae</taxon>
        <taxon>Omphalotaceae</taxon>
        <taxon>Lentinula</taxon>
    </lineage>
</organism>
<feature type="transmembrane region" description="Helical" evidence="2">
    <location>
        <begin position="41"/>
        <end position="59"/>
    </location>
</feature>
<sequence>MLPSAMAEKRKLIHRLTKTIMKSHRMRLPNHHNLPIRLRPWFIVFTVIIMLCLMFLGFTDFSHSLPLNDKFLHFICFLIATTVFYFIFDVDEEYRRIWFWRHSGLILTGLICFFCGGILSEVVQSLLPYKEFQMGDVIANLLGSAVGLYAAYHTERYYRHRREISRLYRPLDTDALSDEDDDDASGTQLLPTHNHPQQRSKGSSTTSKSVRLADVWDEREELFGIGEDSDGDEEEGDSNGSAPSNTRITSQTHPPLPKVVVTASSS</sequence>
<dbReference type="EMBL" id="JANVFS010000019">
    <property type="protein sequence ID" value="KAJ4476925.1"/>
    <property type="molecule type" value="Genomic_DNA"/>
</dbReference>
<dbReference type="AlphaFoldDB" id="A0A9W9DM52"/>
<feature type="transmembrane region" description="Helical" evidence="2">
    <location>
        <begin position="71"/>
        <end position="88"/>
    </location>
</feature>
<dbReference type="PANTHER" id="PTHR28008:SF1">
    <property type="entry name" value="DOMAIN PROTEIN, PUTATIVE (AFU_ORTHOLOGUE AFUA_3G10980)-RELATED"/>
    <property type="match status" value="1"/>
</dbReference>
<evidence type="ECO:0000313" key="3">
    <source>
        <dbReference type="EMBL" id="KAJ4476925.1"/>
    </source>
</evidence>
<dbReference type="PANTHER" id="PTHR28008">
    <property type="entry name" value="DOMAIN PROTEIN, PUTATIVE (AFU_ORTHOLOGUE AFUA_3G10980)-RELATED"/>
    <property type="match status" value="1"/>
</dbReference>
<evidence type="ECO:0008006" key="5">
    <source>
        <dbReference type="Google" id="ProtNLM"/>
    </source>
</evidence>
<keyword evidence="2" id="KW-1133">Transmembrane helix</keyword>
<feature type="compositionally biased region" description="Polar residues" evidence="1">
    <location>
        <begin position="242"/>
        <end position="253"/>
    </location>
</feature>
<feature type="region of interest" description="Disordered" evidence="1">
    <location>
        <begin position="175"/>
        <end position="266"/>
    </location>
</feature>
<feature type="transmembrane region" description="Helical" evidence="2">
    <location>
        <begin position="132"/>
        <end position="152"/>
    </location>
</feature>
<keyword evidence="2" id="KW-0812">Transmembrane</keyword>
<protein>
    <recommendedName>
        <fullName evidence="5">VanZ-like domain-containing protein</fullName>
    </recommendedName>
</protein>
<feature type="compositionally biased region" description="Polar residues" evidence="1">
    <location>
        <begin position="186"/>
        <end position="209"/>
    </location>
</feature>